<comment type="similarity">
    <text evidence="1">Belongs to the intimin/invasin family.</text>
</comment>
<dbReference type="SUPFAM" id="SSF49373">
    <property type="entry name" value="Invasin/intimin cell-adhesion fragments"/>
    <property type="match status" value="2"/>
</dbReference>
<sequence length="382" mass="38790">MTEQASGLYTATLTAGTVSGVASLSVSVGGNALGVTPATVTLNGDSGNLSTTNTTLVAAPVNIEANGSDTSVVTLTLRDNNNNPVTGQTVVFTSPLGTLGNVTEQASGLYTATLTAGTVSGVASLSVSVGGNALGVTGNITLAPGALDAARSILAVNKPSINADDRIGSTITFTAQDAQGNAITGLDIVFTTELENSQIMTVVDHNDGTYTANINGTQTGIANIAVQSSGATIAGLAATMVTITPGAWNTTQATPVMTLALPTTACQLKSGVYKRNMIGIVTHELYDNYGNEINGILTYNIAQGTYTTVTSQGLVTIAATGLTQESNVLFHDPLNTDAYTSQTACYAERIATVNITVTVTAITDDFKTSTVNKVFILGTGSN</sequence>
<dbReference type="EMBL" id="UHJC01000002">
    <property type="protein sequence ID" value="SUQ39501.1"/>
    <property type="molecule type" value="Genomic_DNA"/>
</dbReference>
<dbReference type="InterPro" id="IPR015217">
    <property type="entry name" value="Invasin_dom_3"/>
</dbReference>
<dbReference type="Pfam" id="PF09134">
    <property type="entry name" value="Invasin_D3"/>
    <property type="match status" value="2"/>
</dbReference>
<evidence type="ECO:0000259" key="2">
    <source>
        <dbReference type="PROSITE" id="PS51127"/>
    </source>
</evidence>
<dbReference type="InterPro" id="IPR013783">
    <property type="entry name" value="Ig-like_fold"/>
</dbReference>
<dbReference type="AlphaFoldDB" id="A0A380SD76"/>
<evidence type="ECO:0000313" key="3">
    <source>
        <dbReference type="EMBL" id="SUQ39501.1"/>
    </source>
</evidence>
<dbReference type="InterPro" id="IPR008964">
    <property type="entry name" value="Invasin/intimin_cell_adhesion"/>
</dbReference>
<dbReference type="PROSITE" id="PS51127">
    <property type="entry name" value="BIG1"/>
    <property type="match status" value="2"/>
</dbReference>
<dbReference type="InterPro" id="IPR003344">
    <property type="entry name" value="Big_1_dom"/>
</dbReference>
<organism evidence="3 4">
    <name type="scientific">Yersinia pseudotuberculosis</name>
    <dbReference type="NCBI Taxonomy" id="633"/>
    <lineage>
        <taxon>Bacteria</taxon>
        <taxon>Pseudomonadati</taxon>
        <taxon>Pseudomonadota</taxon>
        <taxon>Gammaproteobacteria</taxon>
        <taxon>Enterobacterales</taxon>
        <taxon>Yersiniaceae</taxon>
        <taxon>Yersinia</taxon>
    </lineage>
</organism>
<dbReference type="SMART" id="SM00634">
    <property type="entry name" value="BID_1"/>
    <property type="match status" value="2"/>
</dbReference>
<reference evidence="3 4" key="1">
    <citation type="submission" date="2018-06" db="EMBL/GenBank/DDBJ databases">
        <authorList>
            <consortium name="Pathogen Informatics"/>
            <person name="Doyle S."/>
        </authorList>
    </citation>
    <scope>NUCLEOTIDE SEQUENCE [LARGE SCALE GENOMIC DNA]</scope>
    <source>
        <strain evidence="3 4">NCTC8580</strain>
    </source>
</reference>
<feature type="domain" description="Big-1" evidence="2">
    <location>
        <begin position="53"/>
        <end position="143"/>
    </location>
</feature>
<gene>
    <name evidence="3" type="ORF">NCTC8580_04730</name>
</gene>
<protein>
    <submittedName>
        <fullName evidence="3">Ig domain-containing protein</fullName>
    </submittedName>
</protein>
<dbReference type="RefSeq" id="WP_147280439.1">
    <property type="nucleotide sequence ID" value="NZ_UHJC01000002.1"/>
</dbReference>
<name>A0A380SD76_YERPU</name>
<accession>A0A380SD76</accession>
<evidence type="ECO:0000313" key="4">
    <source>
        <dbReference type="Proteomes" id="UP000255087"/>
    </source>
</evidence>
<proteinExistence type="inferred from homology"/>
<dbReference type="Gene3D" id="2.60.40.10">
    <property type="entry name" value="Immunoglobulins"/>
    <property type="match status" value="3"/>
</dbReference>
<dbReference type="Proteomes" id="UP000255087">
    <property type="component" value="Unassembled WGS sequence"/>
</dbReference>
<feature type="domain" description="Big-1" evidence="2">
    <location>
        <begin position="1"/>
        <end position="43"/>
    </location>
</feature>
<evidence type="ECO:0000256" key="1">
    <source>
        <dbReference type="ARBA" id="ARBA00010116"/>
    </source>
</evidence>